<dbReference type="FunFam" id="3.40.50.300:FF:000218">
    <property type="entry name" value="Multidrug ABC transporter ATP-binding protein"/>
    <property type="match status" value="1"/>
</dbReference>
<keyword evidence="3" id="KW-0547">Nucleotide-binding</keyword>
<reference evidence="7 8" key="1">
    <citation type="submission" date="2022-04" db="EMBL/GenBank/DDBJ databases">
        <title>Genome sequence of C. roseum typestrain.</title>
        <authorList>
            <person name="Poehlein A."/>
            <person name="Schoch T."/>
            <person name="Duerre P."/>
            <person name="Daniel R."/>
        </authorList>
    </citation>
    <scope>NUCLEOTIDE SEQUENCE [LARGE SCALE GENOMIC DNA]</scope>
    <source>
        <strain evidence="7 8">DSM 7320</strain>
    </source>
</reference>
<dbReference type="InterPro" id="IPR017871">
    <property type="entry name" value="ABC_transporter-like_CS"/>
</dbReference>
<dbReference type="GO" id="GO:0005886">
    <property type="term" value="C:plasma membrane"/>
    <property type="evidence" value="ECO:0007669"/>
    <property type="project" value="UniProtKB-SubCell"/>
</dbReference>
<keyword evidence="5" id="KW-1133">Transmembrane helix</keyword>
<keyword evidence="4 7" id="KW-0067">ATP-binding</keyword>
<name>A0A1S8LP93_9CLOT</name>
<dbReference type="PROSITE" id="PS00211">
    <property type="entry name" value="ABC_TRANSPORTER_1"/>
    <property type="match status" value="1"/>
</dbReference>
<dbReference type="PANTHER" id="PTHR43394:SF1">
    <property type="entry name" value="ATP-BINDING CASSETTE SUB-FAMILY B MEMBER 10, MITOCHONDRIAL"/>
    <property type="match status" value="1"/>
</dbReference>
<dbReference type="EMBL" id="CP096983">
    <property type="protein sequence ID" value="URZ10681.1"/>
    <property type="molecule type" value="Genomic_DNA"/>
</dbReference>
<dbReference type="STRING" id="84029.CROST_02350"/>
<dbReference type="AlphaFoldDB" id="A0A1S8LP93"/>
<keyword evidence="8" id="KW-1185">Reference proteome</keyword>
<dbReference type="Gene3D" id="1.20.1560.10">
    <property type="entry name" value="ABC transporter type 1, transmembrane domain"/>
    <property type="match status" value="1"/>
</dbReference>
<evidence type="ECO:0000256" key="4">
    <source>
        <dbReference type="ARBA" id="ARBA00022840"/>
    </source>
</evidence>
<comment type="subcellular location">
    <subcellularLocation>
        <location evidence="1">Cell membrane</location>
        <topology evidence="1">Multi-pass membrane protein</topology>
    </subcellularLocation>
</comment>
<dbReference type="PANTHER" id="PTHR43394">
    <property type="entry name" value="ATP-DEPENDENT PERMEASE MDL1, MITOCHONDRIAL"/>
    <property type="match status" value="1"/>
</dbReference>
<dbReference type="RefSeq" id="WP_322975570.1">
    <property type="nucleotide sequence ID" value="NZ_CP096983.1"/>
</dbReference>
<dbReference type="InterPro" id="IPR036640">
    <property type="entry name" value="ABC1_TM_sf"/>
</dbReference>
<dbReference type="KEGG" id="crw:CROST_013910"/>
<keyword evidence="7" id="KW-0378">Hydrolase</keyword>
<evidence type="ECO:0000313" key="7">
    <source>
        <dbReference type="EMBL" id="URZ10681.1"/>
    </source>
</evidence>
<sequence length="295" mass="32756">MYQGYLGTIIGQVSSVINVYPIIVKGIESINSVGEIILVNDIENNKGKKKLKDVYGEFSFRNVGFKYKDSTKPILKEFNLNVKKGETVAFVGESGAGKTTLLNLIIGFNKVTSGSIVVDGIDINKIDLRSYREKIAVVPQNTMLFSGSIKDNITYGLSNVSEEKLQKVIEYANLENVIKRMPKGIETIIKERGHNMSGGQKQRIAIARAIIREPNIIILDEATSALDNVSEFMVQKAINNLIKDHTTFIVAHRLSTIKNADHIVVLKGGKCVEEGTYEELVSRKGQFYKDLSTKL</sequence>
<protein>
    <submittedName>
        <fullName evidence="7">Multidrug export ATP-binding/permease protein</fullName>
        <ecNumber evidence="7">3.6.3.-</ecNumber>
    </submittedName>
</protein>
<gene>
    <name evidence="7" type="ORF">CROST_013910</name>
</gene>
<dbReference type="Proteomes" id="UP000190951">
    <property type="component" value="Chromosome"/>
</dbReference>
<dbReference type="InterPro" id="IPR027417">
    <property type="entry name" value="P-loop_NTPase"/>
</dbReference>
<dbReference type="InterPro" id="IPR003439">
    <property type="entry name" value="ABC_transporter-like_ATP-bd"/>
</dbReference>
<dbReference type="SMART" id="SM00382">
    <property type="entry name" value="AAA"/>
    <property type="match status" value="1"/>
</dbReference>
<dbReference type="GO" id="GO:0015421">
    <property type="term" value="F:ABC-type oligopeptide transporter activity"/>
    <property type="evidence" value="ECO:0007669"/>
    <property type="project" value="TreeGrafter"/>
</dbReference>
<dbReference type="GO" id="GO:0016887">
    <property type="term" value="F:ATP hydrolysis activity"/>
    <property type="evidence" value="ECO:0007669"/>
    <property type="project" value="InterPro"/>
</dbReference>
<dbReference type="InterPro" id="IPR039421">
    <property type="entry name" value="Type_1_exporter"/>
</dbReference>
<dbReference type="Pfam" id="PF00005">
    <property type="entry name" value="ABC_tran"/>
    <property type="match status" value="1"/>
</dbReference>
<dbReference type="PROSITE" id="PS50893">
    <property type="entry name" value="ABC_TRANSPORTER_2"/>
    <property type="match status" value="1"/>
</dbReference>
<evidence type="ECO:0000256" key="6">
    <source>
        <dbReference type="ARBA" id="ARBA00023136"/>
    </source>
</evidence>
<dbReference type="GO" id="GO:0005524">
    <property type="term" value="F:ATP binding"/>
    <property type="evidence" value="ECO:0007669"/>
    <property type="project" value="UniProtKB-KW"/>
</dbReference>
<dbReference type="EC" id="3.6.3.-" evidence="7"/>
<keyword evidence="2" id="KW-0812">Transmembrane</keyword>
<dbReference type="Gene3D" id="3.40.50.300">
    <property type="entry name" value="P-loop containing nucleotide triphosphate hydrolases"/>
    <property type="match status" value="1"/>
</dbReference>
<evidence type="ECO:0000256" key="3">
    <source>
        <dbReference type="ARBA" id="ARBA00022741"/>
    </source>
</evidence>
<evidence type="ECO:0000256" key="2">
    <source>
        <dbReference type="ARBA" id="ARBA00022692"/>
    </source>
</evidence>
<accession>A0A1S8LP93</accession>
<proteinExistence type="predicted"/>
<evidence type="ECO:0000313" key="8">
    <source>
        <dbReference type="Proteomes" id="UP000190951"/>
    </source>
</evidence>
<organism evidence="7 8">
    <name type="scientific">Clostridium felsineum</name>
    <dbReference type="NCBI Taxonomy" id="36839"/>
    <lineage>
        <taxon>Bacteria</taxon>
        <taxon>Bacillati</taxon>
        <taxon>Bacillota</taxon>
        <taxon>Clostridia</taxon>
        <taxon>Eubacteriales</taxon>
        <taxon>Clostridiaceae</taxon>
        <taxon>Clostridium</taxon>
    </lineage>
</organism>
<dbReference type="SUPFAM" id="SSF52540">
    <property type="entry name" value="P-loop containing nucleoside triphosphate hydrolases"/>
    <property type="match status" value="1"/>
</dbReference>
<evidence type="ECO:0000256" key="5">
    <source>
        <dbReference type="ARBA" id="ARBA00022989"/>
    </source>
</evidence>
<dbReference type="InterPro" id="IPR003593">
    <property type="entry name" value="AAA+_ATPase"/>
</dbReference>
<evidence type="ECO:0000256" key="1">
    <source>
        <dbReference type="ARBA" id="ARBA00004651"/>
    </source>
</evidence>
<keyword evidence="6" id="KW-0472">Membrane</keyword>